<feature type="non-terminal residue" evidence="1">
    <location>
        <position position="1"/>
    </location>
</feature>
<protein>
    <submittedName>
        <fullName evidence="1">Uncharacterized protein</fullName>
    </submittedName>
</protein>
<accession>A0ACB7ZYB4</accession>
<dbReference type="EMBL" id="MU268072">
    <property type="protein sequence ID" value="KAH7906086.1"/>
    <property type="molecule type" value="Genomic_DNA"/>
</dbReference>
<organism evidence="1 2">
    <name type="scientific">Hygrophoropsis aurantiaca</name>
    <dbReference type="NCBI Taxonomy" id="72124"/>
    <lineage>
        <taxon>Eukaryota</taxon>
        <taxon>Fungi</taxon>
        <taxon>Dikarya</taxon>
        <taxon>Basidiomycota</taxon>
        <taxon>Agaricomycotina</taxon>
        <taxon>Agaricomycetes</taxon>
        <taxon>Agaricomycetidae</taxon>
        <taxon>Boletales</taxon>
        <taxon>Coniophorineae</taxon>
        <taxon>Hygrophoropsidaceae</taxon>
        <taxon>Hygrophoropsis</taxon>
    </lineage>
</organism>
<feature type="non-terminal residue" evidence="1">
    <location>
        <position position="98"/>
    </location>
</feature>
<name>A0ACB7ZYB4_9AGAM</name>
<proteinExistence type="predicted"/>
<dbReference type="Proteomes" id="UP000790377">
    <property type="component" value="Unassembled WGS sequence"/>
</dbReference>
<reference evidence="1" key="1">
    <citation type="journal article" date="2021" name="New Phytol.">
        <title>Evolutionary innovations through gain and loss of genes in the ectomycorrhizal Boletales.</title>
        <authorList>
            <person name="Wu G."/>
            <person name="Miyauchi S."/>
            <person name="Morin E."/>
            <person name="Kuo A."/>
            <person name="Drula E."/>
            <person name="Varga T."/>
            <person name="Kohler A."/>
            <person name="Feng B."/>
            <person name="Cao Y."/>
            <person name="Lipzen A."/>
            <person name="Daum C."/>
            <person name="Hundley H."/>
            <person name="Pangilinan J."/>
            <person name="Johnson J."/>
            <person name="Barry K."/>
            <person name="LaButti K."/>
            <person name="Ng V."/>
            <person name="Ahrendt S."/>
            <person name="Min B."/>
            <person name="Choi I.G."/>
            <person name="Park H."/>
            <person name="Plett J.M."/>
            <person name="Magnuson J."/>
            <person name="Spatafora J.W."/>
            <person name="Nagy L.G."/>
            <person name="Henrissat B."/>
            <person name="Grigoriev I.V."/>
            <person name="Yang Z.L."/>
            <person name="Xu J."/>
            <person name="Martin F.M."/>
        </authorList>
    </citation>
    <scope>NUCLEOTIDE SEQUENCE</scope>
    <source>
        <strain evidence="1">ATCC 28755</strain>
    </source>
</reference>
<sequence>PLSNSNYASWSGEMNVWRLVNGSKERPKQDAAKQEEWDTRADKVGGLLYLGITQEQRAHIRGKEDDPVKLWKALESVHIRKQPGTRFNAYDDFFSIRK</sequence>
<evidence type="ECO:0000313" key="1">
    <source>
        <dbReference type="EMBL" id="KAH7906086.1"/>
    </source>
</evidence>
<evidence type="ECO:0000313" key="2">
    <source>
        <dbReference type="Proteomes" id="UP000790377"/>
    </source>
</evidence>
<gene>
    <name evidence="1" type="ORF">BJ138DRAFT_1224206</name>
</gene>
<keyword evidence="2" id="KW-1185">Reference proteome</keyword>
<comment type="caution">
    <text evidence="1">The sequence shown here is derived from an EMBL/GenBank/DDBJ whole genome shotgun (WGS) entry which is preliminary data.</text>
</comment>